<name>A0ABN9UN29_9DINO</name>
<evidence type="ECO:0000313" key="2">
    <source>
        <dbReference type="EMBL" id="CAK0861322.1"/>
    </source>
</evidence>
<evidence type="ECO:0000256" key="1">
    <source>
        <dbReference type="SAM" id="MobiDB-lite"/>
    </source>
</evidence>
<organism evidence="2 3">
    <name type="scientific">Prorocentrum cordatum</name>
    <dbReference type="NCBI Taxonomy" id="2364126"/>
    <lineage>
        <taxon>Eukaryota</taxon>
        <taxon>Sar</taxon>
        <taxon>Alveolata</taxon>
        <taxon>Dinophyceae</taxon>
        <taxon>Prorocentrales</taxon>
        <taxon>Prorocentraceae</taxon>
        <taxon>Prorocentrum</taxon>
    </lineage>
</organism>
<evidence type="ECO:0000313" key="3">
    <source>
        <dbReference type="Proteomes" id="UP001189429"/>
    </source>
</evidence>
<comment type="caution">
    <text evidence="2">The sequence shown here is derived from an EMBL/GenBank/DDBJ whole genome shotgun (WGS) entry which is preliminary data.</text>
</comment>
<dbReference type="EMBL" id="CAUYUJ010016059">
    <property type="protein sequence ID" value="CAK0861322.1"/>
    <property type="molecule type" value="Genomic_DNA"/>
</dbReference>
<sequence>MALRGAAAPLRALARPPGHGVGSRHLRAPAGLRCCSSGRPTRQRSVSGVLDLLTCNPRHMLSSAKLRILNVVYPRVWDPRSFREGVAERLQARECVAGRGRLPRPSGAGVRQASRRPEGVPRWIGGRPRLRVAGGAPVGYLQVCGQGG</sequence>
<accession>A0ABN9UN29</accession>
<protein>
    <submittedName>
        <fullName evidence="2">Uncharacterized protein</fullName>
    </submittedName>
</protein>
<feature type="region of interest" description="Disordered" evidence="1">
    <location>
        <begin position="101"/>
        <end position="120"/>
    </location>
</feature>
<dbReference type="Proteomes" id="UP001189429">
    <property type="component" value="Unassembled WGS sequence"/>
</dbReference>
<reference evidence="2" key="1">
    <citation type="submission" date="2023-10" db="EMBL/GenBank/DDBJ databases">
        <authorList>
            <person name="Chen Y."/>
            <person name="Shah S."/>
            <person name="Dougan E. K."/>
            <person name="Thang M."/>
            <person name="Chan C."/>
        </authorList>
    </citation>
    <scope>NUCLEOTIDE SEQUENCE [LARGE SCALE GENOMIC DNA]</scope>
</reference>
<proteinExistence type="predicted"/>
<gene>
    <name evidence="2" type="ORF">PCOR1329_LOCUS50025</name>
</gene>
<keyword evidence="3" id="KW-1185">Reference proteome</keyword>